<proteinExistence type="predicted"/>
<name>A0A117MS93_9ACTN</name>
<evidence type="ECO:0000313" key="1">
    <source>
        <dbReference type="EMBL" id="KUL33027.1"/>
    </source>
</evidence>
<dbReference type="EMBL" id="LLZH01000156">
    <property type="protein sequence ID" value="KUL33027.1"/>
    <property type="molecule type" value="Genomic_DNA"/>
</dbReference>
<evidence type="ECO:0000313" key="2">
    <source>
        <dbReference type="Proteomes" id="UP000053244"/>
    </source>
</evidence>
<gene>
    <name evidence="1" type="ORF">ADL15_18595</name>
</gene>
<dbReference type="AlphaFoldDB" id="A0A117MS93"/>
<keyword evidence="2" id="KW-1185">Reference proteome</keyword>
<dbReference type="Proteomes" id="UP000053244">
    <property type="component" value="Unassembled WGS sequence"/>
</dbReference>
<accession>A0A117MS93</accession>
<organism evidence="1 2">
    <name type="scientific">Actinoplanes awajinensis subsp. mycoplanecinus</name>
    <dbReference type="NCBI Taxonomy" id="135947"/>
    <lineage>
        <taxon>Bacteria</taxon>
        <taxon>Bacillati</taxon>
        <taxon>Actinomycetota</taxon>
        <taxon>Actinomycetes</taxon>
        <taxon>Micromonosporales</taxon>
        <taxon>Micromonosporaceae</taxon>
        <taxon>Actinoplanes</taxon>
    </lineage>
</organism>
<sequence>MTFAVFRTAPIGRSPRLGAMTRIAAPAAALQSARKFVVELPAHQGPASFTVVNPIAPDVDMTATTFGPGGGWVSGGFVPGPEELRISFDTDGGPYRLVLIG</sequence>
<comment type="caution">
    <text evidence="1">The sequence shown here is derived from an EMBL/GenBank/DDBJ whole genome shotgun (WGS) entry which is preliminary data.</text>
</comment>
<protein>
    <submittedName>
        <fullName evidence="1">Uncharacterized protein</fullName>
    </submittedName>
</protein>
<reference evidence="1 2" key="1">
    <citation type="submission" date="2015-10" db="EMBL/GenBank/DDBJ databases">
        <authorList>
            <person name="Gilbert D.G."/>
        </authorList>
    </citation>
    <scope>NUCLEOTIDE SEQUENCE [LARGE SCALE GENOMIC DNA]</scope>
    <source>
        <strain evidence="1 2">NRRL B-16712</strain>
    </source>
</reference>